<feature type="compositionally biased region" description="Basic and acidic residues" evidence="6">
    <location>
        <begin position="3283"/>
        <end position="3296"/>
    </location>
</feature>
<reference evidence="9 10" key="1">
    <citation type="journal article" date="2004" name="Science">
        <title>The genome of the diatom Thalassiosira pseudonana: ecology, evolution, and metabolism.</title>
        <authorList>
            <person name="Armbrust E.V."/>
            <person name="Berges J.A."/>
            <person name="Bowler C."/>
            <person name="Green B.R."/>
            <person name="Martinez D."/>
            <person name="Putnam N.H."/>
            <person name="Zhou S."/>
            <person name="Allen A.E."/>
            <person name="Apt K.E."/>
            <person name="Bechner M."/>
            <person name="Brzezinski M.A."/>
            <person name="Chaal B.K."/>
            <person name="Chiovitti A."/>
            <person name="Davis A.K."/>
            <person name="Demarest M.S."/>
            <person name="Detter J.C."/>
            <person name="Glavina T."/>
            <person name="Goodstein D."/>
            <person name="Hadi M.Z."/>
            <person name="Hellsten U."/>
            <person name="Hildebrand M."/>
            <person name="Jenkins B.D."/>
            <person name="Jurka J."/>
            <person name="Kapitonov V.V."/>
            <person name="Kroger N."/>
            <person name="Lau W.W."/>
            <person name="Lane T.W."/>
            <person name="Larimer F.W."/>
            <person name="Lippmeier J.C."/>
            <person name="Lucas S."/>
            <person name="Medina M."/>
            <person name="Montsant A."/>
            <person name="Obornik M."/>
            <person name="Parker M.S."/>
            <person name="Palenik B."/>
            <person name="Pazour G.J."/>
            <person name="Richardson P.M."/>
            <person name="Rynearson T.A."/>
            <person name="Saito M.A."/>
            <person name="Schwartz D.C."/>
            <person name="Thamatrakoln K."/>
            <person name="Valentin K."/>
            <person name="Vardi A."/>
            <person name="Wilkerson F.P."/>
            <person name="Rokhsar D.S."/>
        </authorList>
    </citation>
    <scope>NUCLEOTIDE SEQUENCE [LARGE SCALE GENOMIC DNA]</scope>
    <source>
        <strain evidence="9 10">CCMP1335</strain>
    </source>
</reference>
<dbReference type="InterPro" id="IPR003644">
    <property type="entry name" value="Calx_beta"/>
</dbReference>
<dbReference type="SUPFAM" id="SSF141072">
    <property type="entry name" value="CalX-like"/>
    <property type="match status" value="2"/>
</dbReference>
<dbReference type="Pfam" id="PF14312">
    <property type="entry name" value="FG-GAP_2"/>
    <property type="match status" value="5"/>
</dbReference>
<evidence type="ECO:0000256" key="5">
    <source>
        <dbReference type="PROSITE-ProRule" id="PRU00803"/>
    </source>
</evidence>
<dbReference type="eggNOG" id="ENOG502QRTB">
    <property type="taxonomic scope" value="Eukaryota"/>
</dbReference>
<feature type="domain" description="Calx-beta" evidence="8">
    <location>
        <begin position="2714"/>
        <end position="2776"/>
    </location>
</feature>
<feature type="domain" description="Calx-beta" evidence="8">
    <location>
        <begin position="3719"/>
        <end position="3758"/>
    </location>
</feature>
<keyword evidence="3" id="KW-0106">Calcium</keyword>
<dbReference type="OMA" id="DINHNYA"/>
<evidence type="ECO:0000313" key="10">
    <source>
        <dbReference type="Proteomes" id="UP000001449"/>
    </source>
</evidence>
<reference evidence="9 10" key="2">
    <citation type="journal article" date="2008" name="Nature">
        <title>The Phaeodactylum genome reveals the evolutionary history of diatom genomes.</title>
        <authorList>
            <person name="Bowler C."/>
            <person name="Allen A.E."/>
            <person name="Badger J.H."/>
            <person name="Grimwood J."/>
            <person name="Jabbari K."/>
            <person name="Kuo A."/>
            <person name="Maheswari U."/>
            <person name="Martens C."/>
            <person name="Maumus F."/>
            <person name="Otillar R.P."/>
            <person name="Rayko E."/>
            <person name="Salamov A."/>
            <person name="Vandepoele K."/>
            <person name="Beszteri B."/>
            <person name="Gruber A."/>
            <person name="Heijde M."/>
            <person name="Katinka M."/>
            <person name="Mock T."/>
            <person name="Valentin K."/>
            <person name="Verret F."/>
            <person name="Berges J.A."/>
            <person name="Brownlee C."/>
            <person name="Cadoret J.P."/>
            <person name="Chiovitti A."/>
            <person name="Choi C.J."/>
            <person name="Coesel S."/>
            <person name="De Martino A."/>
            <person name="Detter J.C."/>
            <person name="Durkin C."/>
            <person name="Falciatore A."/>
            <person name="Fournet J."/>
            <person name="Haruta M."/>
            <person name="Huysman M.J."/>
            <person name="Jenkins B.D."/>
            <person name="Jiroutova K."/>
            <person name="Jorgensen R.E."/>
            <person name="Joubert Y."/>
            <person name="Kaplan A."/>
            <person name="Kroger N."/>
            <person name="Kroth P.G."/>
            <person name="La Roche J."/>
            <person name="Lindquist E."/>
            <person name="Lommer M."/>
            <person name="Martin-Jezequel V."/>
            <person name="Lopez P.J."/>
            <person name="Lucas S."/>
            <person name="Mangogna M."/>
            <person name="McGinnis K."/>
            <person name="Medlin L.K."/>
            <person name="Montsant A."/>
            <person name="Oudot-Le Secq M.P."/>
            <person name="Napoli C."/>
            <person name="Obornik M."/>
            <person name="Parker M.S."/>
            <person name="Petit J.L."/>
            <person name="Porcel B.M."/>
            <person name="Poulsen N."/>
            <person name="Robison M."/>
            <person name="Rychlewski L."/>
            <person name="Rynearson T.A."/>
            <person name="Schmutz J."/>
            <person name="Shapiro H."/>
            <person name="Siaut M."/>
            <person name="Stanley M."/>
            <person name="Sussman M.R."/>
            <person name="Taylor A.R."/>
            <person name="Vardi A."/>
            <person name="von Dassow P."/>
            <person name="Vyverman W."/>
            <person name="Willis A."/>
            <person name="Wyrwicz L.S."/>
            <person name="Rokhsar D.S."/>
            <person name="Weissenbach J."/>
            <person name="Armbrust E.V."/>
            <person name="Green B.R."/>
            <person name="Van de Peer Y."/>
            <person name="Grigoriev I.V."/>
        </authorList>
    </citation>
    <scope>NUCLEOTIDE SEQUENCE [LARGE SCALE GENOMIC DNA]</scope>
    <source>
        <strain evidence="9 10">CCMP1335</strain>
    </source>
</reference>
<dbReference type="PROSITE" id="PS51470">
    <property type="entry name" value="FG_GAP"/>
    <property type="match status" value="1"/>
</dbReference>
<evidence type="ECO:0000256" key="4">
    <source>
        <dbReference type="ARBA" id="ARBA00023180"/>
    </source>
</evidence>
<dbReference type="InterPro" id="IPR039269">
    <property type="entry name" value="ANKFN1"/>
</dbReference>
<feature type="chain" id="PRO_5002866591" description="Calx-beta domain-containing protein" evidence="7">
    <location>
        <begin position="25"/>
        <end position="3798"/>
    </location>
</feature>
<dbReference type="PaxDb" id="35128-Thaps11743"/>
<evidence type="ECO:0000256" key="1">
    <source>
        <dbReference type="ARBA" id="ARBA00022729"/>
    </source>
</evidence>
<dbReference type="EMBL" id="CM000653">
    <property type="protein sequence ID" value="EED87619.1"/>
    <property type="molecule type" value="Genomic_DNA"/>
</dbReference>
<evidence type="ECO:0000313" key="9">
    <source>
        <dbReference type="EMBL" id="EED87619.1"/>
    </source>
</evidence>
<sequence>MSSVRLPLWLWILLSASLIPSIVAWDIDLLINTQISTAFGGLPFSIQPVLVVNNLKGELQSTFEGRVTAHTLHNEKHASVWKEGGGLVSQDVVNGHVFFEGLGIDETGEYQLEFVLYDEFNLVLGTAIGNLFSVEVGERYKLDIVTQPEVAYGGGVFGSQPVLVILDRGGNVVSDVNEGTVSVVLEDGTDDATLECKKEDGFSVPITKGFASFEGLYINKEGSHYSLRFSTDLVLNGATEVVSNIFSVGVGPAAQIVLIKDASDGTVVGGKAFTPQPRAEVRDAGGNVLTIDSSSAVRVSFYSSPSRGSLSPVDGMIATLREGIVQFRGLAVDKAGSGYRLKYDFLYYEDEELVQSSVSTKAILQHSSRGWAGNQPFPIQPKVALVDAGGNVVTEDSTTTVTAHITPSLSQTSHVIVDTSNDAIPVVETVSFASSIVSDERILYGPGDAVEIIITFSQEVAVFPYEDDGIPPRIILNVADTNDEEVFAELVVAEYQYGILSRTLQFEYMVKTGHSQNGLDYSSINSLLANDYLVKDAFGRILNLELPALESKSSLSGSKSISISNSRPIVQMIVADLPTGEYGAGEEVNFVVSFDREVDVNGFPELPLNVDSNIQRAAKYVEGSGTKELRFKYHVLGGDETERLDVFDTVLLLPRSDDSLILFTNTGSSTVSADLSIKGLGLDSEVSIVINTLPPTVLAIEPQISTTPDGTYAVGDTLYFEVTFDKPVEVDVGLELILNVQPHTTVARYFSGTGTEKLILEYSVEEGDVSPHLNFNDSASLVAQNSEGGRVTTPGYVRRKSLSPTTDANLDLSSLPSISNVHHIVIDGVRPWLVDVSFDESVEGRTLTRGDVMPILVHFSAPVVVNESSPPVIGLMVGDNQRWATFTSGSESSILRFEYTVVIGDSSTPLSCRYTKICQSKNNCDNTEELVMRHSAAPILDADLKQGFTDQGNPIAASPEKGVAVDTSSPPISTVVSVEISAAEGTYTAGEVLDFQVKFSDQVFVTGMPTLLLNIDNQANYSSGHETDTLIFRYISTKDDVIDRLDWVLDPSTDSAIVCTDDCSIQNANGVDADARFHDSINEVALVQPLSINIELNPSTPHIVTVATVKEISPYCHPLCSYTVGEEIDIVVTFDRPVAVLGDEILLLVDVGNDARGIQAIFDPFQSTEFELVFVYTVQEGHSTNNGLLNYVCSSTHCTLQLGEGSMVKGAASQPTVDANLSLPQPSDYGISDDESHPIRIDTSEQPKVTVVSSITPIGSYSPGDVVEIVVEFSKTVIVYGEPFLMLNVGIEQAGIATYKAGTGSSTLVFEYHVGRDHSTNGLDYVDAHSLYVGYDGVDYGYIRQASTHSTIDAILDLPFPSTEGSLSLTSNIAIDSRQPHINSISATSGEYATGDVILIQVQLSQPITVYGHPSLLLETGVKDRIATYDSQLDDYMLQFVYIVQLGDTAARLDYWSDDMLLPSSSMSINLNGGWIKRSSANPLIDADLHLNPVHGFLDGNLSNTVNEGVANFHDIKIGHRGRDFKIRYKSSSEMEVSEVVKVDTSNEFEVQGSLDNRDPGDLYGSSVAIYNNLITVGAPGRRNPTPEVQVLSVYSETSTIENEVQIITTNLNRTEAIISVQEFGTCADADEVVQGTFELAYKVGGYAFASNVVIDSDATADQLQSVLEAEWNMFGAIDTSRLPNYDCQSENSWKWSVSFIDSSNGIGILETNGDSLIGNGAYISEATIIRNTDMLSGSFSIRNPTNGKTSRQIPYRAPADFIKEAIESDLSIAINSVQVENIDSSNAIPELGRRWTLYFSHHVGDYGEDVNIPQLQVSGETLSGKDARVSSQTVFEGRGILSGSFAMSFRGSNPSDPVSFDSSEEEIVEALESLDSINSVTVSNRREFVDEAGKSGFSWTITFLSVNYLTEYGWLMDPGGMSNSGNLPTLEIANHLIGWNAAYLVKSETGRGKEDTQAQWMEQQMGDDGVGSGIVEVFANVGEAWRKEATLLASDHNSHDAFGTSVSISHDFLLVGAPSKEVDGLPEQQRLTCDGPASGGFFSTEFRGFHSSPIPYDATLQEIQTIFVGIYGETSQLHSLPRLLLSSDSTWDGDSSGFCTGGERSIIVTFLTPDGGGISTVEYRSGNVEELTIHSEHLVGGTISLIETRAGTIAPMGKDLHNSHPTGKQAGSAYLFKRHVSCNYCNPIWTQVQKFTPLDGLDDPTEAAKFGWSTVLVPESEHASMMIVVGSPGFNQESGKVYIFNDVQGSMVLFDTLTDQNWNHEGMKGGRFGSSIDANHDTILVGAPFHSNGKGAVYVFQRPETGQGFLASQAIYGDDIEEGDRFGHSLSLSSNKAVLCAPYKSVEAIHFVRKRPKLAHQVGSCYVYSQRDQSSAFKLDQRLTPSNVLPGDHFGWSVSLSDSKILVGQVEEYSSKLAPPRPVQRIRTFCKTPPCNVDADSTFRLRWMNDKTSHLTPYLPPDVSTKRLREAIEQSLHSGQVTVSRSVLPDKDGGNSWHVTFDSFEPFFRDESQIPLLRCDASATSSLVCDVHVENEVPLNIRSKTHLFDFDEASMEWTEQAFLFPTSTQRKDLLGTSVALDGHIAVAGAPNRELLNVNSGAAFVYDTGFTEYHFQHDFQSVTEGDSVDITVTRTSSDRHQLVSFRTIDRNAENALQHYVNELYSLRSKEMIPYDKTSIDLLTGNNALGRSQYYGSDERRSLFVQGQYDFQGISDYELLSYEGQFKAGDSTVTTVLKTNDDSILEKPNENVTIQITLRGMFASQLGRLKADVYIEDNGDGKTEDSSKVHHQLLEGHDDESLSRMGSAVAYDKRAKVVVVGSDEADGLDANGHRLSNVGSVHIFNKMPHGWVLEETLSPPSDATRSNMKFGQSVAIYTPYGRNDTTILIGSPGSASAYVYVHQKDSNSWEHQATLTADTILSPEHRFGGANAIALHDDLTFVGSSLMEAVYVFRRSYVKNQGLVHWESYTVLRSSHFDYDVYGQGNTVKHVHRQDFGVALAASQRSLLVGAPFADYGNSGSVEIRENVNTDGVDNKGIGKGRVYAFYSQPHVQLITLQSDEIISAGTFRLMLESHLGVEKDISGLIQHDSSTDSIKVALEEMDTIGEVNVEATSSFIGNSYTSSWRVTFLSSFVDEHPILVPQWHGNECVDCTSFKVSVLSTVQPFITVSVIHEHQPFIQEGEMQPRDVTSSDLFGSALALDESQAIIGSVRSSAKTRTTWSFETGNLNGWSATGTAFRYQPTFGDNSYHRPAYEYGIAASRSTGDPQSSRLVGRYYIGTYEKRPRDHDKSYQRPSKEFPLGSVQGDEPTGTLTSDPFLIRGDSISFLVGGGCNHLNVYVELLVDGFPSLRATGKCNERMDKMEWDVSDFKTRAGQIRVVDQSSDKWGHINVDQINFSWSMGVGSCQVNNWEGECHEGGGALPKQSDFERQHYTGREETPSSGAAYLFYRECPSTDINDASPSNSNCKWVEQERIVASDKREGSLFGISVDIDHTQGVALVGSSHSPAYGFYQDPVFVHPHSNTTTMDLPIPETLEDMMKSGTTYSATGGNIRLFDYLAQRNQIPVAEVSKYTEKAGSTYVFLRQPAEYDSSGAVIQKAYWKTTEQGRIAPPDVAARDHFGYSVSLGGNTAVVGAIGRKEGGGAFAYDMEWIRVKFSKVEFVALEGTDRSIQIYVQRDLAYSTSALSIGYSTSDLTAIGVDTAKYDECMNLNAIERDGCGDYEHTSGVVTFEEGEEYAWFIARIIDDYCTERNMEYVQLNLHQLGGSLLRGEDYRAQLRIDDDDWEDLSVSMHCEGGIR</sequence>
<protein>
    <recommendedName>
        <fullName evidence="8">Calx-beta domain-containing protein</fullName>
    </recommendedName>
</protein>
<organism evidence="9 10">
    <name type="scientific">Thalassiosira pseudonana</name>
    <name type="common">Marine diatom</name>
    <name type="synonym">Cyclotella nana</name>
    <dbReference type="NCBI Taxonomy" id="35128"/>
    <lineage>
        <taxon>Eukaryota</taxon>
        <taxon>Sar</taxon>
        <taxon>Stramenopiles</taxon>
        <taxon>Ochrophyta</taxon>
        <taxon>Bacillariophyta</taxon>
        <taxon>Coscinodiscophyceae</taxon>
        <taxon>Thalassiosirophycidae</taxon>
        <taxon>Thalassiosirales</taxon>
        <taxon>Thalassiosiraceae</taxon>
        <taxon>Thalassiosira</taxon>
    </lineage>
</organism>
<dbReference type="Gene3D" id="2.60.40.2030">
    <property type="match status" value="2"/>
</dbReference>
<feature type="domain" description="Calx-beta" evidence="8">
    <location>
        <begin position="2615"/>
        <end position="2665"/>
    </location>
</feature>
<keyword evidence="1 7" id="KW-0732">Signal</keyword>
<dbReference type="SUPFAM" id="SSF69318">
    <property type="entry name" value="Integrin alpha N-terminal domain"/>
    <property type="match status" value="1"/>
</dbReference>
<evidence type="ECO:0000256" key="2">
    <source>
        <dbReference type="ARBA" id="ARBA00022737"/>
    </source>
</evidence>
<dbReference type="SMART" id="SM00191">
    <property type="entry name" value="Int_alpha"/>
    <property type="match status" value="7"/>
</dbReference>
<dbReference type="GeneID" id="7443701"/>
<dbReference type="GO" id="GO:0007154">
    <property type="term" value="P:cell communication"/>
    <property type="evidence" value="ECO:0007669"/>
    <property type="project" value="InterPro"/>
</dbReference>
<keyword evidence="2" id="KW-0677">Repeat</keyword>
<dbReference type="PANTHER" id="PTHR21437">
    <property type="entry name" value="WIDE AWAKE"/>
    <property type="match status" value="1"/>
</dbReference>
<feature type="region of interest" description="Disordered" evidence="6">
    <location>
        <begin position="3283"/>
        <end position="3309"/>
    </location>
</feature>
<dbReference type="PANTHER" id="PTHR21437:SF1">
    <property type="entry name" value="WIDE AWAKE"/>
    <property type="match status" value="1"/>
</dbReference>
<dbReference type="Gene3D" id="2.130.10.130">
    <property type="entry name" value="Integrin alpha, N-terminal"/>
    <property type="match status" value="2"/>
</dbReference>
<name>B8CFF3_THAPS</name>
<evidence type="ECO:0000256" key="7">
    <source>
        <dbReference type="SAM" id="SignalP"/>
    </source>
</evidence>
<dbReference type="InterPro" id="IPR013519">
    <property type="entry name" value="Int_alpha_beta-p"/>
</dbReference>
<feature type="repeat" description="FG-GAP" evidence="5">
    <location>
        <begin position="2259"/>
        <end position="2310"/>
    </location>
</feature>
<dbReference type="STRING" id="35128.B8CFF3"/>
<dbReference type="Proteomes" id="UP000001449">
    <property type="component" value="Chromosome 22"/>
</dbReference>
<evidence type="ECO:0000256" key="6">
    <source>
        <dbReference type="SAM" id="MobiDB-lite"/>
    </source>
</evidence>
<dbReference type="InterPro" id="IPR013517">
    <property type="entry name" value="FG-GAP"/>
</dbReference>
<keyword evidence="4" id="KW-0325">Glycoprotein</keyword>
<dbReference type="KEGG" id="tps:THAPSDRAFT_11743"/>
<proteinExistence type="predicted"/>
<gene>
    <name evidence="9" type="ORF">THAPSDRAFT_11743</name>
</gene>
<dbReference type="RefSeq" id="XP_002294839.1">
    <property type="nucleotide sequence ID" value="XM_002294803.1"/>
</dbReference>
<dbReference type="InterPro" id="IPR028994">
    <property type="entry name" value="Integrin_alpha_N"/>
</dbReference>
<dbReference type="InterPro" id="IPR038081">
    <property type="entry name" value="CalX-like_sf"/>
</dbReference>
<dbReference type="GO" id="GO:0016020">
    <property type="term" value="C:membrane"/>
    <property type="evidence" value="ECO:0007669"/>
    <property type="project" value="InterPro"/>
</dbReference>
<feature type="signal peptide" evidence="7">
    <location>
        <begin position="1"/>
        <end position="24"/>
    </location>
</feature>
<evidence type="ECO:0000256" key="3">
    <source>
        <dbReference type="ARBA" id="ARBA00022837"/>
    </source>
</evidence>
<keyword evidence="10" id="KW-1185">Reference proteome</keyword>
<dbReference type="InParanoid" id="B8CFF3"/>
<evidence type="ECO:0000259" key="8">
    <source>
        <dbReference type="Pfam" id="PF03160"/>
    </source>
</evidence>
<dbReference type="HOGENOM" id="CLU_000083_0_0_1"/>
<dbReference type="Pfam" id="PF03160">
    <property type="entry name" value="Calx-beta"/>
    <property type="match status" value="3"/>
</dbReference>
<accession>B8CFF3</accession>